<feature type="signal peptide" evidence="2">
    <location>
        <begin position="1"/>
        <end position="20"/>
    </location>
</feature>
<evidence type="ECO:0000256" key="1">
    <source>
        <dbReference type="SAM" id="MobiDB-lite"/>
    </source>
</evidence>
<dbReference type="Proteomes" id="UP001216907">
    <property type="component" value="Unassembled WGS sequence"/>
</dbReference>
<dbReference type="RefSeq" id="WP_277860889.1">
    <property type="nucleotide sequence ID" value="NZ_JARRAG010000002.1"/>
</dbReference>
<keyword evidence="4" id="KW-1185">Reference proteome</keyword>
<evidence type="ECO:0000256" key="2">
    <source>
        <dbReference type="SAM" id="SignalP"/>
    </source>
</evidence>
<organism evidence="3 4">
    <name type="scientific">Paludisphaera mucosa</name>
    <dbReference type="NCBI Taxonomy" id="3030827"/>
    <lineage>
        <taxon>Bacteria</taxon>
        <taxon>Pseudomonadati</taxon>
        <taxon>Planctomycetota</taxon>
        <taxon>Planctomycetia</taxon>
        <taxon>Isosphaerales</taxon>
        <taxon>Isosphaeraceae</taxon>
        <taxon>Paludisphaera</taxon>
    </lineage>
</organism>
<evidence type="ECO:0000313" key="3">
    <source>
        <dbReference type="EMBL" id="MDG3004534.1"/>
    </source>
</evidence>
<accession>A0ABT6FAS6</accession>
<comment type="caution">
    <text evidence="3">The sequence shown here is derived from an EMBL/GenBank/DDBJ whole genome shotgun (WGS) entry which is preliminary data.</text>
</comment>
<feature type="chain" id="PRO_5047295299" evidence="2">
    <location>
        <begin position="21"/>
        <end position="430"/>
    </location>
</feature>
<gene>
    <name evidence="3" type="ORF">PZE19_12175</name>
</gene>
<protein>
    <submittedName>
        <fullName evidence="3">Uncharacterized protein</fullName>
    </submittedName>
</protein>
<feature type="region of interest" description="Disordered" evidence="1">
    <location>
        <begin position="307"/>
        <end position="430"/>
    </location>
</feature>
<sequence>MKAKAASRMLLALSACLAAAGCRTAGVSPSQRPSAPVVTPEPKLSFHLDEFVREHNQNANRIQTVRANPSIAVTMAAPDGGRGQSGSVYGRLAVVRPHDFKLTLESRAAGVNLADMGSNQDEFWFWVKNDDKYVFRCAYEDLPKSELSATYQPDWIVSALGLRPITRDEAAAVRILPGVKPGTTLLRLPPLKGEGSAGPREMVVDEATNRMLEYRVFDRDGKTLLGEAKIKHYADVALKSTVATDADAPPPPATCHIPDKLVLEWKVERLTLDISMSSPPKINQEIPEAQRTVLFVLPEFSGATTMNLAEMSRTRPRGETGGDTTVRETLPAPEPSISRRGTAGNGVSLGPPVEIQGARLQSADDPEPAPRPRAGARPASRRSAPRATPAPLVLPVFNEVVGAAPPRLPQSPFQQTASAADLIESPTIER</sequence>
<dbReference type="EMBL" id="JARRAG010000002">
    <property type="protein sequence ID" value="MDG3004534.1"/>
    <property type="molecule type" value="Genomic_DNA"/>
</dbReference>
<evidence type="ECO:0000313" key="4">
    <source>
        <dbReference type="Proteomes" id="UP001216907"/>
    </source>
</evidence>
<name>A0ABT6FAS6_9BACT</name>
<keyword evidence="2" id="KW-0732">Signal</keyword>
<proteinExistence type="predicted"/>
<dbReference type="PROSITE" id="PS51257">
    <property type="entry name" value="PROKAR_LIPOPROTEIN"/>
    <property type="match status" value="1"/>
</dbReference>
<reference evidence="3 4" key="1">
    <citation type="submission" date="2023-03" db="EMBL/GenBank/DDBJ databases">
        <title>Paludisphaera mucosa sp. nov. a novel planctomycete from northern fen.</title>
        <authorList>
            <person name="Ivanova A."/>
        </authorList>
    </citation>
    <scope>NUCLEOTIDE SEQUENCE [LARGE SCALE GENOMIC DNA]</scope>
    <source>
        <strain evidence="3 4">Pla2</strain>
    </source>
</reference>